<name>H2KQH4_CLOSI</name>
<feature type="compositionally biased region" description="Basic and acidic residues" evidence="4">
    <location>
        <begin position="837"/>
        <end position="847"/>
    </location>
</feature>
<dbReference type="InterPro" id="IPR003349">
    <property type="entry name" value="JmjN"/>
</dbReference>
<dbReference type="Gene3D" id="2.30.30.140">
    <property type="match status" value="1"/>
</dbReference>
<dbReference type="Pfam" id="PF02373">
    <property type="entry name" value="JmjC"/>
    <property type="match status" value="1"/>
</dbReference>
<dbReference type="Pfam" id="PF02375">
    <property type="entry name" value="JmjN"/>
    <property type="match status" value="1"/>
</dbReference>
<dbReference type="SUPFAM" id="SSF51197">
    <property type="entry name" value="Clavaminate synthase-like"/>
    <property type="match status" value="1"/>
</dbReference>
<reference key="2">
    <citation type="submission" date="2011-10" db="EMBL/GenBank/DDBJ databases">
        <title>The genome and transcriptome sequence of Clonorchis sinensis provide insights into the carcinogenic liver fluke.</title>
        <authorList>
            <person name="Wang X."/>
            <person name="Huang Y."/>
            <person name="Chen W."/>
            <person name="Liu H."/>
            <person name="Guo L."/>
            <person name="Chen Y."/>
            <person name="Luo F."/>
            <person name="Zhou W."/>
            <person name="Sun J."/>
            <person name="Mao Q."/>
            <person name="Liang P."/>
            <person name="Zhou C."/>
            <person name="Tian Y."/>
            <person name="Men J."/>
            <person name="Lv X."/>
            <person name="Huang L."/>
            <person name="Zhou J."/>
            <person name="Hu Y."/>
            <person name="Li R."/>
            <person name="Zhang F."/>
            <person name="Lei H."/>
            <person name="Li X."/>
            <person name="Hu X."/>
            <person name="Liang C."/>
            <person name="Xu J."/>
            <person name="Wu Z."/>
            <person name="Yu X."/>
        </authorList>
    </citation>
    <scope>NUCLEOTIDE SEQUENCE</scope>
    <source>
        <strain>Henan</strain>
    </source>
</reference>
<dbReference type="SMART" id="SM00545">
    <property type="entry name" value="JmjN"/>
    <property type="match status" value="1"/>
</dbReference>
<evidence type="ECO:0000259" key="6">
    <source>
        <dbReference type="PROSITE" id="PS51184"/>
    </source>
</evidence>
<dbReference type="InterPro" id="IPR003347">
    <property type="entry name" value="JmjC_dom"/>
</dbReference>
<dbReference type="AlphaFoldDB" id="H2KQH4"/>
<dbReference type="GO" id="GO:0000785">
    <property type="term" value="C:chromatin"/>
    <property type="evidence" value="ECO:0007669"/>
    <property type="project" value="TreeGrafter"/>
</dbReference>
<dbReference type="SMART" id="SM00249">
    <property type="entry name" value="PHD"/>
    <property type="match status" value="2"/>
</dbReference>
<dbReference type="GO" id="GO:0032454">
    <property type="term" value="F:histone H3K9 demethylase activity"/>
    <property type="evidence" value="ECO:0007669"/>
    <property type="project" value="TreeGrafter"/>
</dbReference>
<dbReference type="Gene3D" id="2.60.120.650">
    <property type="entry name" value="Cupin"/>
    <property type="match status" value="1"/>
</dbReference>
<evidence type="ECO:0000259" key="5">
    <source>
        <dbReference type="PROSITE" id="PS51183"/>
    </source>
</evidence>
<evidence type="ECO:0000313" key="7">
    <source>
        <dbReference type="EMBL" id="GAA33100.2"/>
    </source>
</evidence>
<dbReference type="InterPro" id="IPR001965">
    <property type="entry name" value="Znf_PHD"/>
</dbReference>
<evidence type="ECO:0000256" key="2">
    <source>
        <dbReference type="ARBA" id="ARBA00022771"/>
    </source>
</evidence>
<keyword evidence="1" id="KW-0479">Metal-binding</keyword>
<gene>
    <name evidence="7" type="ORF">CLF_103922</name>
</gene>
<sequence length="1092" mass="121847">MLPLSALSCSSPSSSTTAAVVMKEGKPFATKSSLSKQQLVCTIPWNLTISFRLKTRSFTGSTASESVAFPYPRNNHALLLTTHRWRHLDWQLSVCNQIAQRTNQLSVVAATDVIGSAAVKGVCFACVNTEISSTQRLMYMCPYRFPFLRRVCMRSVYSGRMTEPQYGLAKTARIEKTMCMNPSTLPEIPVYEPTVEEFQNFTDCVSKIEELGAHHIGLCKVIPPPGWSARVGGYTDIDSMVVEKPVSQTTFGGRGVYFQNITATRNLTFKEFSELANSNAHCTPSHRDWSHLEKKYWSSVGIGRPLYGANVSGTLMRGQSVWNLAALDSMLSHVLNSQNVVIPGVNTPYLYYGMWRSTFPWHVEDVDLYSVNYVHIGHPKFWYVIPPPYARKFEAFVFEYFRSDFLNCPSFLRHKCVLISPSVLAEAGIPTRKMVQKNGEFMITFPYAYHAGFNLGLNIAEAVNFALPRWLEFGKKATLCTCWDDTVRISMDPFIRHYQPEQYASWLKDPDLVPHPLDEYDFSKPKPSTHTKTPKSGFLTCRLPFHIAQNPALSALWCGESADLKVERYFNSLIGSYHPYCAVCSLLWSPQYFAKLLSSPPPTSVQLTNGSPFIPEVAYFSSDSGEIPLPSPSERDCPILQCSNCALTVHARCYGASYDYRVSPGESPSAKMERKSPPHSQAKCDKAWTCDACSADTRPSCILCYMRGGAIKRLANPVNKHTGRPYWAHIVCSLANPGCRFINIVERLAAVSAQAVSRASMIAENNPVDEVASTGKVPSSSKAPATFDTRYTLPSYSSSTVPVRANVCGLKSRPRRQPLTRDLYYDHDEDINPSTTDFEKSHSEGTKRSFRVSPTKPQARFRGRRPLSSSRTQLCSGSKSTPGEVAETCCVCLLPSRGFLRMASCWCRTCSARYHVTCAQMAGVMIGTDLYPNTFYLACDSHPSSNPFIHDLSDNDLIMPGDSIIVRQPSTPPSFVPAVAERLVTPRYCRIAFPDGTFSTDTPPEYLVDIDWRTNGFPSKGTTVKVLWDDNIEYTGTFQGTTSEQWEVRSRNMEESEGAISSITVLASCILVSDRQHTSMQRESSVRARAIY</sequence>
<evidence type="ECO:0000313" key="8">
    <source>
        <dbReference type="Proteomes" id="UP000008909"/>
    </source>
</evidence>
<dbReference type="SMART" id="SM00558">
    <property type="entry name" value="JmjC"/>
    <property type="match status" value="1"/>
</dbReference>
<dbReference type="GO" id="GO:0010468">
    <property type="term" value="P:regulation of gene expression"/>
    <property type="evidence" value="ECO:0007669"/>
    <property type="project" value="TreeGrafter"/>
</dbReference>
<reference evidence="7" key="1">
    <citation type="journal article" date="2011" name="Genome Biol.">
        <title>The draft genome of the carcinogenic human liver fluke Clonorchis sinensis.</title>
        <authorList>
            <person name="Wang X."/>
            <person name="Chen W."/>
            <person name="Huang Y."/>
            <person name="Sun J."/>
            <person name="Men J."/>
            <person name="Liu H."/>
            <person name="Luo F."/>
            <person name="Guo L."/>
            <person name="Lv X."/>
            <person name="Deng C."/>
            <person name="Zhou C."/>
            <person name="Fan Y."/>
            <person name="Li X."/>
            <person name="Huang L."/>
            <person name="Hu Y."/>
            <person name="Liang C."/>
            <person name="Hu X."/>
            <person name="Xu J."/>
            <person name="Yu X."/>
        </authorList>
    </citation>
    <scope>NUCLEOTIDE SEQUENCE [LARGE SCALE GENOMIC DNA]</scope>
    <source>
        <strain evidence="7">Henan</strain>
    </source>
</reference>
<dbReference type="PANTHER" id="PTHR10694">
    <property type="entry name" value="LYSINE-SPECIFIC DEMETHYLASE"/>
    <property type="match status" value="1"/>
</dbReference>
<protein>
    <submittedName>
        <fullName evidence="7">Jumonji domain-containing protein 2</fullName>
    </submittedName>
</protein>
<keyword evidence="8" id="KW-1185">Reference proteome</keyword>
<evidence type="ECO:0000256" key="4">
    <source>
        <dbReference type="SAM" id="MobiDB-lite"/>
    </source>
</evidence>
<dbReference type="EMBL" id="DF143006">
    <property type="protein sequence ID" value="GAA33100.2"/>
    <property type="molecule type" value="Genomic_DNA"/>
</dbReference>
<dbReference type="PROSITE" id="PS51184">
    <property type="entry name" value="JMJC"/>
    <property type="match status" value="1"/>
</dbReference>
<dbReference type="Proteomes" id="UP000008909">
    <property type="component" value="Unassembled WGS sequence"/>
</dbReference>
<proteinExistence type="predicted"/>
<organism evidence="7 8">
    <name type="scientific">Clonorchis sinensis</name>
    <name type="common">Chinese liver fluke</name>
    <dbReference type="NCBI Taxonomy" id="79923"/>
    <lineage>
        <taxon>Eukaryota</taxon>
        <taxon>Metazoa</taxon>
        <taxon>Spiralia</taxon>
        <taxon>Lophotrochozoa</taxon>
        <taxon>Platyhelminthes</taxon>
        <taxon>Trematoda</taxon>
        <taxon>Digenea</taxon>
        <taxon>Opisthorchiida</taxon>
        <taxon>Opisthorchiata</taxon>
        <taxon>Opisthorchiidae</taxon>
        <taxon>Clonorchis</taxon>
    </lineage>
</organism>
<dbReference type="GO" id="GO:0008270">
    <property type="term" value="F:zinc ion binding"/>
    <property type="evidence" value="ECO:0007669"/>
    <property type="project" value="UniProtKB-KW"/>
</dbReference>
<dbReference type="Gene3D" id="3.10.330.70">
    <property type="match status" value="1"/>
</dbReference>
<accession>H2KQH4</accession>
<dbReference type="PANTHER" id="PTHR10694:SF7">
    <property type="entry name" value="[HISTONE H3]-TRIMETHYL-L-LYSINE(9) DEMETHYLASE"/>
    <property type="match status" value="1"/>
</dbReference>
<dbReference type="PROSITE" id="PS51183">
    <property type="entry name" value="JMJN"/>
    <property type="match status" value="1"/>
</dbReference>
<evidence type="ECO:0000256" key="3">
    <source>
        <dbReference type="ARBA" id="ARBA00022833"/>
    </source>
</evidence>
<dbReference type="GO" id="GO:0005634">
    <property type="term" value="C:nucleus"/>
    <property type="evidence" value="ECO:0007669"/>
    <property type="project" value="TreeGrafter"/>
</dbReference>
<feature type="compositionally biased region" description="Polar residues" evidence="4">
    <location>
        <begin position="867"/>
        <end position="877"/>
    </location>
</feature>
<evidence type="ECO:0000256" key="1">
    <source>
        <dbReference type="ARBA" id="ARBA00022723"/>
    </source>
</evidence>
<feature type="region of interest" description="Disordered" evidence="4">
    <location>
        <begin position="826"/>
        <end position="877"/>
    </location>
</feature>
<feature type="domain" description="JmjN" evidence="5">
    <location>
        <begin position="188"/>
        <end position="230"/>
    </location>
</feature>
<feature type="domain" description="JmjC" evidence="6">
    <location>
        <begin position="316"/>
        <end position="482"/>
    </location>
</feature>
<keyword evidence="3" id="KW-0862">Zinc</keyword>
<keyword evidence="2" id="KW-0863">Zinc-finger</keyword>
<dbReference type="GO" id="GO:0051864">
    <property type="term" value="F:histone H3K36 demethylase activity"/>
    <property type="evidence" value="ECO:0007669"/>
    <property type="project" value="TreeGrafter"/>
</dbReference>